<reference evidence="1" key="1">
    <citation type="submission" date="2016-06" db="UniProtKB">
        <authorList>
            <consortium name="WormBaseParasite"/>
        </authorList>
    </citation>
    <scope>IDENTIFICATION</scope>
</reference>
<protein>
    <submittedName>
        <fullName evidence="1">Uncharacterized protein</fullName>
    </submittedName>
</protein>
<name>A0A183JW28_9TREM</name>
<accession>A0A183JW28</accession>
<sequence length="41" mass="4451">MFTHLRCSASLSAFANSSSNCLAFLYVVIQLADVQLGLFVL</sequence>
<evidence type="ECO:0000313" key="1">
    <source>
        <dbReference type="WBParaSite" id="SCUD_0000692301-mRNA-1"/>
    </source>
</evidence>
<dbReference type="WBParaSite" id="SCUD_0000692301-mRNA-1">
    <property type="protein sequence ID" value="SCUD_0000692301-mRNA-1"/>
    <property type="gene ID" value="SCUD_0000692301"/>
</dbReference>
<dbReference type="AlphaFoldDB" id="A0A183JW28"/>
<proteinExistence type="predicted"/>
<organism evidence="1">
    <name type="scientific">Schistosoma curassoni</name>
    <dbReference type="NCBI Taxonomy" id="6186"/>
    <lineage>
        <taxon>Eukaryota</taxon>
        <taxon>Metazoa</taxon>
        <taxon>Spiralia</taxon>
        <taxon>Lophotrochozoa</taxon>
        <taxon>Platyhelminthes</taxon>
        <taxon>Trematoda</taxon>
        <taxon>Digenea</taxon>
        <taxon>Strigeidida</taxon>
        <taxon>Schistosomatoidea</taxon>
        <taxon>Schistosomatidae</taxon>
        <taxon>Schistosoma</taxon>
    </lineage>
</organism>